<dbReference type="InterPro" id="IPR002645">
    <property type="entry name" value="STAS_dom"/>
</dbReference>
<dbReference type="PROSITE" id="PS50801">
    <property type="entry name" value="STAS"/>
    <property type="match status" value="1"/>
</dbReference>
<dbReference type="InterPro" id="IPR036513">
    <property type="entry name" value="STAS_dom_sf"/>
</dbReference>
<dbReference type="RefSeq" id="WP_070178552.1">
    <property type="nucleotide sequence ID" value="NZ_MJIC01000020.1"/>
</dbReference>
<gene>
    <name evidence="2" type="ORF">BFC17_07600</name>
</gene>
<dbReference type="STRING" id="1856405.BFC17_07600"/>
<comment type="caution">
    <text evidence="2">The sequence shown here is derived from an EMBL/GenBank/DDBJ whole genome shotgun (WGS) entry which is preliminary data.</text>
</comment>
<keyword evidence="3" id="KW-1185">Reference proteome</keyword>
<name>A0A1E8F8R6_9ALTE</name>
<dbReference type="SUPFAM" id="SSF52091">
    <property type="entry name" value="SpoIIaa-like"/>
    <property type="match status" value="1"/>
</dbReference>
<dbReference type="Pfam" id="PF01740">
    <property type="entry name" value="STAS"/>
    <property type="match status" value="1"/>
</dbReference>
<accession>A0A1E8F8R6</accession>
<evidence type="ECO:0000259" key="1">
    <source>
        <dbReference type="PROSITE" id="PS50801"/>
    </source>
</evidence>
<dbReference type="OrthoDB" id="9794628at2"/>
<proteinExistence type="predicted"/>
<sequence length="133" mass="14900">MTEDNIPQSDTDCGSCFLITGLPKEARHNCNKCLTGLLVGENTLLLPPILLGTNAKEVLSALRFVNFGQFKNGVFNFDFSRVTRIDSAGLGALIMVRREIISKDVEICLVNLNADVYRLFSKTRMNKLFMLKR</sequence>
<dbReference type="Proteomes" id="UP000176037">
    <property type="component" value="Unassembled WGS sequence"/>
</dbReference>
<dbReference type="EMBL" id="MJIC01000020">
    <property type="protein sequence ID" value="OFI32307.1"/>
    <property type="molecule type" value="Genomic_DNA"/>
</dbReference>
<reference evidence="2 3" key="1">
    <citation type="submission" date="2016-09" db="EMBL/GenBank/DDBJ databases">
        <title>Alteromonas lipolytica, a new species isolated from sea water.</title>
        <authorList>
            <person name="Wu Y.-H."/>
            <person name="Cheng H."/>
            <person name="Xu X.-W."/>
        </authorList>
    </citation>
    <scope>NUCLEOTIDE SEQUENCE [LARGE SCALE GENOMIC DNA]</scope>
    <source>
        <strain evidence="2 3">JW12</strain>
    </source>
</reference>
<evidence type="ECO:0000313" key="3">
    <source>
        <dbReference type="Proteomes" id="UP000176037"/>
    </source>
</evidence>
<organism evidence="2 3">
    <name type="scientific">Alteromonas lipolytica</name>
    <dbReference type="NCBI Taxonomy" id="1856405"/>
    <lineage>
        <taxon>Bacteria</taxon>
        <taxon>Pseudomonadati</taxon>
        <taxon>Pseudomonadota</taxon>
        <taxon>Gammaproteobacteria</taxon>
        <taxon>Alteromonadales</taxon>
        <taxon>Alteromonadaceae</taxon>
        <taxon>Alteromonas/Salinimonas group</taxon>
        <taxon>Alteromonas</taxon>
    </lineage>
</organism>
<evidence type="ECO:0000313" key="2">
    <source>
        <dbReference type="EMBL" id="OFI32307.1"/>
    </source>
</evidence>
<dbReference type="Gene3D" id="3.30.750.24">
    <property type="entry name" value="STAS domain"/>
    <property type="match status" value="1"/>
</dbReference>
<protein>
    <recommendedName>
        <fullName evidence="1">STAS domain-containing protein</fullName>
    </recommendedName>
</protein>
<feature type="domain" description="STAS" evidence="1">
    <location>
        <begin position="77"/>
        <end position="133"/>
    </location>
</feature>
<dbReference type="AlphaFoldDB" id="A0A1E8F8R6"/>
<dbReference type="CDD" id="cd07043">
    <property type="entry name" value="STAS_anti-anti-sigma_factors"/>
    <property type="match status" value="1"/>
</dbReference>